<protein>
    <submittedName>
        <fullName evidence="2">Uma2 family endonuclease</fullName>
    </submittedName>
</protein>
<feature type="region of interest" description="Disordered" evidence="1">
    <location>
        <begin position="38"/>
        <end position="81"/>
    </location>
</feature>
<feature type="non-terminal residue" evidence="2">
    <location>
        <position position="1"/>
    </location>
</feature>
<accession>A0ABT7BJE9</accession>
<keyword evidence="2" id="KW-0255">Endonuclease</keyword>
<organism evidence="2 3">
    <name type="scientific">Roseofilum halophilum BLCC-M91</name>
    <dbReference type="NCBI Taxonomy" id="3022259"/>
    <lineage>
        <taxon>Bacteria</taxon>
        <taxon>Bacillati</taxon>
        <taxon>Cyanobacteriota</taxon>
        <taxon>Cyanophyceae</taxon>
        <taxon>Desertifilales</taxon>
        <taxon>Desertifilaceae</taxon>
        <taxon>Roseofilum</taxon>
        <taxon>Roseofilum halophilum</taxon>
    </lineage>
</organism>
<keyword evidence="2" id="KW-0378">Hydrolase</keyword>
<reference evidence="2 3" key="1">
    <citation type="submission" date="2023-01" db="EMBL/GenBank/DDBJ databases">
        <title>Novel diversity within Roseofilum (Cyanobacteria; Desertifilaceae) from marine benthic mats with descriptions of four novel species.</title>
        <authorList>
            <person name="Wang Y."/>
            <person name="Berthold D.E."/>
            <person name="Hu J."/>
            <person name="Lefler F.W."/>
            <person name="Laughinghouse H.D. IV."/>
        </authorList>
    </citation>
    <scope>NUCLEOTIDE SEQUENCE [LARGE SCALE GENOMIC DNA]</scope>
    <source>
        <strain evidence="2 3">BLCC-M91</strain>
    </source>
</reference>
<evidence type="ECO:0000313" key="3">
    <source>
        <dbReference type="Proteomes" id="UP001231370"/>
    </source>
</evidence>
<evidence type="ECO:0000256" key="1">
    <source>
        <dbReference type="SAM" id="MobiDB-lite"/>
    </source>
</evidence>
<sequence length="81" mass="9454">DTIVSPQFPDWVVSVQELLNPPLVEGLIKAEQEKLKTLEQEAEQERQRADTERQRADTERQRAEKLADRLRQMGINPDELE</sequence>
<keyword evidence="2" id="KW-0540">Nuclease</keyword>
<dbReference type="EMBL" id="JAQPOK010000065">
    <property type="protein sequence ID" value="MDJ1178729.1"/>
    <property type="molecule type" value="Genomic_DNA"/>
</dbReference>
<proteinExistence type="predicted"/>
<name>A0ABT7BJE9_9CYAN</name>
<dbReference type="Proteomes" id="UP001231370">
    <property type="component" value="Unassembled WGS sequence"/>
</dbReference>
<evidence type="ECO:0000313" key="2">
    <source>
        <dbReference type="EMBL" id="MDJ1178729.1"/>
    </source>
</evidence>
<feature type="compositionally biased region" description="Basic and acidic residues" evidence="1">
    <location>
        <begin position="38"/>
        <end position="71"/>
    </location>
</feature>
<dbReference type="GO" id="GO:0004519">
    <property type="term" value="F:endonuclease activity"/>
    <property type="evidence" value="ECO:0007669"/>
    <property type="project" value="UniProtKB-KW"/>
</dbReference>
<comment type="caution">
    <text evidence="2">The sequence shown here is derived from an EMBL/GenBank/DDBJ whole genome shotgun (WGS) entry which is preliminary data.</text>
</comment>
<keyword evidence="3" id="KW-1185">Reference proteome</keyword>
<gene>
    <name evidence="2" type="ORF">PJF56_07635</name>
</gene>